<evidence type="ECO:0000313" key="4">
    <source>
        <dbReference type="Proteomes" id="UP000182658"/>
    </source>
</evidence>
<protein>
    <submittedName>
        <fullName evidence="3">Uncharacterized protein</fullName>
    </submittedName>
</protein>
<feature type="chain" id="PRO_5012272736" evidence="2">
    <location>
        <begin position="22"/>
        <end position="155"/>
    </location>
</feature>
<feature type="region of interest" description="Disordered" evidence="1">
    <location>
        <begin position="115"/>
        <end position="155"/>
    </location>
</feature>
<keyword evidence="4" id="KW-1185">Reference proteome</keyword>
<dbReference type="Proteomes" id="UP000182658">
    <property type="component" value="Unassembled WGS sequence"/>
</dbReference>
<feature type="signal peptide" evidence="2">
    <location>
        <begin position="1"/>
        <end position="21"/>
    </location>
</feature>
<sequence>MHCGRGLFDVWLLHLCPGAEAELLSAGITRECRRSLWQDGIFSWFASATGLGCSSAAGREPRSQPTSPTVGSARLTDREEELWLAWGVEATWAYCATSSLLAIAGEGISGSRRHLLSSPVQSSPAVPRGCTGTGMEKSTNRIENSDAAGRARRQR</sequence>
<organism evidence="3 4">
    <name type="scientific">Coniochaeta ligniaria NRRL 30616</name>
    <dbReference type="NCBI Taxonomy" id="1408157"/>
    <lineage>
        <taxon>Eukaryota</taxon>
        <taxon>Fungi</taxon>
        <taxon>Dikarya</taxon>
        <taxon>Ascomycota</taxon>
        <taxon>Pezizomycotina</taxon>
        <taxon>Sordariomycetes</taxon>
        <taxon>Sordariomycetidae</taxon>
        <taxon>Coniochaetales</taxon>
        <taxon>Coniochaetaceae</taxon>
        <taxon>Coniochaeta</taxon>
    </lineage>
</organism>
<accession>A0A1J7ICA2</accession>
<dbReference type="EMBL" id="KV875102">
    <property type="protein sequence ID" value="OIW25335.1"/>
    <property type="molecule type" value="Genomic_DNA"/>
</dbReference>
<name>A0A1J7ICA2_9PEZI</name>
<evidence type="ECO:0000256" key="1">
    <source>
        <dbReference type="SAM" id="MobiDB-lite"/>
    </source>
</evidence>
<gene>
    <name evidence="3" type="ORF">CONLIGDRAFT_89343</name>
</gene>
<reference evidence="3 4" key="1">
    <citation type="submission" date="2016-10" db="EMBL/GenBank/DDBJ databases">
        <title>Draft genome sequence of Coniochaeta ligniaria NRRL30616, a lignocellulolytic fungus for bioabatement of inhibitors in plant biomass hydrolysates.</title>
        <authorList>
            <consortium name="DOE Joint Genome Institute"/>
            <person name="Jimenez D.J."/>
            <person name="Hector R.E."/>
            <person name="Riley R."/>
            <person name="Sun H."/>
            <person name="Grigoriev I.V."/>
            <person name="Van Elsas J.D."/>
            <person name="Nichols N.N."/>
        </authorList>
    </citation>
    <scope>NUCLEOTIDE SEQUENCE [LARGE SCALE GENOMIC DNA]</scope>
    <source>
        <strain evidence="3 4">NRRL 30616</strain>
    </source>
</reference>
<dbReference type="AlphaFoldDB" id="A0A1J7ICA2"/>
<dbReference type="InParanoid" id="A0A1J7ICA2"/>
<keyword evidence="2" id="KW-0732">Signal</keyword>
<evidence type="ECO:0000313" key="3">
    <source>
        <dbReference type="EMBL" id="OIW25335.1"/>
    </source>
</evidence>
<evidence type="ECO:0000256" key="2">
    <source>
        <dbReference type="SAM" id="SignalP"/>
    </source>
</evidence>
<proteinExistence type="predicted"/>